<feature type="compositionally biased region" description="Polar residues" evidence="1">
    <location>
        <begin position="157"/>
        <end position="175"/>
    </location>
</feature>
<evidence type="ECO:0000313" key="3">
    <source>
        <dbReference type="Proteomes" id="UP000800092"/>
    </source>
</evidence>
<dbReference type="Proteomes" id="UP000800092">
    <property type="component" value="Unassembled WGS sequence"/>
</dbReference>
<proteinExistence type="predicted"/>
<feature type="region of interest" description="Disordered" evidence="1">
    <location>
        <begin position="150"/>
        <end position="175"/>
    </location>
</feature>
<keyword evidence="3" id="KW-1185">Reference proteome</keyword>
<gene>
    <name evidence="2" type="ORF">EV356DRAFT_104105</name>
</gene>
<dbReference type="AlphaFoldDB" id="A0A6A6HPT9"/>
<reference evidence="2" key="1">
    <citation type="journal article" date="2020" name="Stud. Mycol.">
        <title>101 Dothideomycetes genomes: a test case for predicting lifestyles and emergence of pathogens.</title>
        <authorList>
            <person name="Haridas S."/>
            <person name="Albert R."/>
            <person name="Binder M."/>
            <person name="Bloem J."/>
            <person name="Labutti K."/>
            <person name="Salamov A."/>
            <person name="Andreopoulos B."/>
            <person name="Baker S."/>
            <person name="Barry K."/>
            <person name="Bills G."/>
            <person name="Bluhm B."/>
            <person name="Cannon C."/>
            <person name="Castanera R."/>
            <person name="Culley D."/>
            <person name="Daum C."/>
            <person name="Ezra D."/>
            <person name="Gonzalez J."/>
            <person name="Henrissat B."/>
            <person name="Kuo A."/>
            <person name="Liang C."/>
            <person name="Lipzen A."/>
            <person name="Lutzoni F."/>
            <person name="Magnuson J."/>
            <person name="Mondo S."/>
            <person name="Nolan M."/>
            <person name="Ohm R."/>
            <person name="Pangilinan J."/>
            <person name="Park H.-J."/>
            <person name="Ramirez L."/>
            <person name="Alfaro M."/>
            <person name="Sun H."/>
            <person name="Tritt A."/>
            <person name="Yoshinaga Y."/>
            <person name="Zwiers L.-H."/>
            <person name="Turgeon B."/>
            <person name="Goodwin S."/>
            <person name="Spatafora J."/>
            <person name="Crous P."/>
            <person name="Grigoriev I."/>
        </authorList>
    </citation>
    <scope>NUCLEOTIDE SEQUENCE</scope>
    <source>
        <strain evidence="2">Tuck. ex Michener</strain>
    </source>
</reference>
<name>A0A6A6HPT9_VIRVR</name>
<accession>A0A6A6HPT9</accession>
<organism evidence="2 3">
    <name type="scientific">Viridothelium virens</name>
    <name type="common">Speckled blister lichen</name>
    <name type="synonym">Trypethelium virens</name>
    <dbReference type="NCBI Taxonomy" id="1048519"/>
    <lineage>
        <taxon>Eukaryota</taxon>
        <taxon>Fungi</taxon>
        <taxon>Dikarya</taxon>
        <taxon>Ascomycota</taxon>
        <taxon>Pezizomycotina</taxon>
        <taxon>Dothideomycetes</taxon>
        <taxon>Dothideomycetes incertae sedis</taxon>
        <taxon>Trypetheliales</taxon>
        <taxon>Trypetheliaceae</taxon>
        <taxon>Viridothelium</taxon>
    </lineage>
</organism>
<sequence>MMLRSAVAKLLLRFRLRLPQCMSGAGEMPTTGARNRVVMSVGLVTGTHSSRRHVSPCTTCTSASPTRQRITRQPGLNGYRVLGRALILQEEVLTGCAQSETQTSCYVLGRFRPGDATVIPHVLPSVVKLEKFWFYARRCFRQSTLLRESHRRGSTHPCGSNGQLDDGMQSTQSTQ</sequence>
<evidence type="ECO:0000313" key="2">
    <source>
        <dbReference type="EMBL" id="KAF2239573.1"/>
    </source>
</evidence>
<protein>
    <submittedName>
        <fullName evidence="2">Uncharacterized protein</fullName>
    </submittedName>
</protein>
<dbReference type="EMBL" id="ML991772">
    <property type="protein sequence ID" value="KAF2239573.1"/>
    <property type="molecule type" value="Genomic_DNA"/>
</dbReference>
<evidence type="ECO:0000256" key="1">
    <source>
        <dbReference type="SAM" id="MobiDB-lite"/>
    </source>
</evidence>